<dbReference type="PANTHER" id="PTHR13384">
    <property type="entry name" value="G PATCH DOMAIN-CONTAINING PROTEIN 1"/>
    <property type="match status" value="1"/>
</dbReference>
<evidence type="ECO:0000313" key="3">
    <source>
        <dbReference type="EMBL" id="CEF96754.1"/>
    </source>
</evidence>
<reference evidence="3 4" key="2">
    <citation type="journal article" date="2014" name="BMC Genomics">
        <title>An improved genome of the model marine alga Ostreococcus tauri unfolds by assessing Illumina de novo assemblies.</title>
        <authorList>
            <person name="Blanc-Mathieu R."/>
            <person name="Verhelst B."/>
            <person name="Derelle E."/>
            <person name="Rombauts S."/>
            <person name="Bouget F.Y."/>
            <person name="Carre I."/>
            <person name="Chateau A."/>
            <person name="Eyre-Walker A."/>
            <person name="Grimsley N."/>
            <person name="Moreau H."/>
            <person name="Piegu B."/>
            <person name="Rivals E."/>
            <person name="Schackwitz W."/>
            <person name="Van de Peer Y."/>
            <person name="Piganeau G."/>
        </authorList>
    </citation>
    <scope>NUCLEOTIDE SEQUENCE [LARGE SCALE GENOMIC DNA]</scope>
    <source>
        <strain evidence="4">OTTH 0595 / CCAP 157/2 / RCC745</strain>
    </source>
</reference>
<comment type="caution">
    <text evidence="3">The sequence shown here is derived from an EMBL/GenBank/DDBJ whole genome shotgun (WGS) entry which is preliminary data.</text>
</comment>
<evidence type="ECO:0000313" key="4">
    <source>
        <dbReference type="Proteomes" id="UP000009170"/>
    </source>
</evidence>
<feature type="compositionally biased region" description="Polar residues" evidence="1">
    <location>
        <begin position="453"/>
        <end position="465"/>
    </location>
</feature>
<feature type="domain" description="SURP motif" evidence="2">
    <location>
        <begin position="366"/>
        <end position="411"/>
    </location>
</feature>
<feature type="region of interest" description="Disordered" evidence="1">
    <location>
        <begin position="336"/>
        <end position="359"/>
    </location>
</feature>
<feature type="compositionally biased region" description="Basic and acidic residues" evidence="1">
    <location>
        <begin position="105"/>
        <end position="130"/>
    </location>
</feature>
<dbReference type="InterPro" id="IPR035967">
    <property type="entry name" value="SWAP/Surp_sf"/>
</dbReference>
<dbReference type="FunCoup" id="A0A090M464">
    <property type="interactions" value="1467"/>
</dbReference>
<evidence type="ECO:0000256" key="1">
    <source>
        <dbReference type="SAM" id="MobiDB-lite"/>
    </source>
</evidence>
<dbReference type="EMBL" id="CAID01000001">
    <property type="protein sequence ID" value="CEF96754.1"/>
    <property type="molecule type" value="Genomic_DNA"/>
</dbReference>
<keyword evidence="4" id="KW-1185">Reference proteome</keyword>
<dbReference type="STRING" id="70448.A0A090M464"/>
<dbReference type="Gene3D" id="1.10.10.790">
    <property type="entry name" value="Surp module"/>
    <property type="match status" value="1"/>
</dbReference>
<organism evidence="3 4">
    <name type="scientific">Ostreococcus tauri</name>
    <name type="common">Marine green alga</name>
    <dbReference type="NCBI Taxonomy" id="70448"/>
    <lineage>
        <taxon>Eukaryota</taxon>
        <taxon>Viridiplantae</taxon>
        <taxon>Chlorophyta</taxon>
        <taxon>Mamiellophyceae</taxon>
        <taxon>Mamiellales</taxon>
        <taxon>Bathycoccaceae</taxon>
        <taxon>Ostreococcus</taxon>
    </lineage>
</organism>
<dbReference type="GeneID" id="9834922"/>
<feature type="region of interest" description="Disordered" evidence="1">
    <location>
        <begin position="660"/>
        <end position="771"/>
    </location>
</feature>
<dbReference type="InterPro" id="IPR011666">
    <property type="entry name" value="DUF1604"/>
</dbReference>
<feature type="region of interest" description="Disordered" evidence="1">
    <location>
        <begin position="597"/>
        <end position="643"/>
    </location>
</feature>
<protein>
    <submittedName>
        <fullName evidence="3">SWAP/Surp</fullName>
    </submittedName>
</protein>
<feature type="compositionally biased region" description="Basic and acidic residues" evidence="1">
    <location>
        <begin position="712"/>
        <end position="727"/>
    </location>
</feature>
<feature type="region of interest" description="Disordered" evidence="1">
    <location>
        <begin position="1"/>
        <end position="33"/>
    </location>
</feature>
<dbReference type="PANTHER" id="PTHR13384:SF19">
    <property type="entry name" value="G PATCH DOMAIN-CONTAINING PROTEIN 1"/>
    <property type="match status" value="1"/>
</dbReference>
<dbReference type="Pfam" id="PF01805">
    <property type="entry name" value="Surp"/>
    <property type="match status" value="1"/>
</dbReference>
<dbReference type="AlphaFoldDB" id="A0A090M464"/>
<name>A0A090M464_OSTTA</name>
<dbReference type="GO" id="GO:0005634">
    <property type="term" value="C:nucleus"/>
    <property type="evidence" value="ECO:0007669"/>
    <property type="project" value="TreeGrafter"/>
</dbReference>
<feature type="compositionally biased region" description="Acidic residues" evidence="1">
    <location>
        <begin position="661"/>
        <end position="678"/>
    </location>
</feature>
<dbReference type="GO" id="GO:0003723">
    <property type="term" value="F:RNA binding"/>
    <property type="evidence" value="ECO:0007669"/>
    <property type="project" value="InterPro"/>
</dbReference>
<dbReference type="Proteomes" id="UP000009170">
    <property type="component" value="Unassembled WGS sequence"/>
</dbReference>
<dbReference type="InterPro" id="IPR000061">
    <property type="entry name" value="Surp"/>
</dbReference>
<accession>A0A090M464</accession>
<dbReference type="InParanoid" id="A0A090M464"/>
<dbReference type="KEGG" id="ota:OT_ostta01g04110"/>
<feature type="compositionally biased region" description="Low complexity" evidence="1">
    <location>
        <begin position="336"/>
        <end position="349"/>
    </location>
</feature>
<feature type="region of interest" description="Disordered" evidence="1">
    <location>
        <begin position="105"/>
        <end position="133"/>
    </location>
</feature>
<sequence length="771" mass="85547">MAPGDGADLSHVRRGTARRAPATSGTGDGRRERVERFHGAFEGGWSAGHFNSVGTADGWTPRTFRSGRRTRADETSREQRVEDFMDEDEIRERRATVLRTREGFDTFGDGARERGREAGRRAAERDERGVGGEMVSGDIGGSFEVADLLVVGEAYGIGRALLRKLGRARRRARDVVVDGEDERAVERSEIPRYVVDPKNDRKGLGYDAFAGAEEFRDAAMRRRRAMEDENSGRARGRRRGEAFGVSVFEEEDEALYDEDKPKSSEYVFELDDDDDVNIEGRDDFGARRAPGATLALGAALPNDCVVRGFKVSSDTLAPPKWFEPPVVPRNYQPRAPVAPRAARATTVQPTLPPEAPAPADVERRKVIDTLATFVAKHGKQFEDMAKARQGEDDEKFSFLFGGRDSGYYKWKLAKAAIEANSEASVAPERRARPLGMEDRAKLLGEELLPSTVSSLGRGSTVTAPNPSAREPPARQKFSIDGIDASDRERIQKLLSKTFTTGGVVQSDKIEQVGLHVLEKNKPKIEPHKREVDDSAALVTQMPLVASRSSMEWAPEPLLCKRFGIQDPFANRARPDVTRYKFRSDGISLDATHAKAREEAPKYLDVPPPPPAAKKKTEVPPPPPVPAASKSVKVPPPPPPPAAAATVAFVEKPMCLFNAIFEDSDEEAEEDDNETEADVDVIKAALTKPDSPRVPAPTPAAAPVWSSAVMTKPAEDERTRKQKRERESKSRKRKKEKKEKKEKRRPRDDRKHRKHRKRSRRDYDSSSSYTSD</sequence>
<dbReference type="GO" id="GO:0006397">
    <property type="term" value="P:mRNA processing"/>
    <property type="evidence" value="ECO:0007669"/>
    <property type="project" value="InterPro"/>
</dbReference>
<evidence type="ECO:0000259" key="2">
    <source>
        <dbReference type="PROSITE" id="PS50128"/>
    </source>
</evidence>
<feature type="region of interest" description="Disordered" evidence="1">
    <location>
        <begin position="453"/>
        <end position="473"/>
    </location>
</feature>
<dbReference type="Pfam" id="PF07713">
    <property type="entry name" value="DUF1604"/>
    <property type="match status" value="1"/>
</dbReference>
<dbReference type="PROSITE" id="PS50128">
    <property type="entry name" value="SURP"/>
    <property type="match status" value="1"/>
</dbReference>
<dbReference type="SUPFAM" id="SSF109905">
    <property type="entry name" value="Surp module (SWAP domain)"/>
    <property type="match status" value="1"/>
</dbReference>
<dbReference type="SMART" id="SM00648">
    <property type="entry name" value="SWAP"/>
    <property type="match status" value="1"/>
</dbReference>
<dbReference type="RefSeq" id="XP_022838279.1">
    <property type="nucleotide sequence ID" value="XM_022985398.1"/>
</dbReference>
<reference evidence="4" key="1">
    <citation type="journal article" date="2006" name="Proc. Natl. Acad. Sci. U.S.A.">
        <title>Genome analysis of the smallest free-living eukaryote Ostreococcus tauri unveils many unique features.</title>
        <authorList>
            <person name="Derelle E."/>
            <person name="Ferraz C."/>
            <person name="Rombauts S."/>
            <person name="Rouze P."/>
            <person name="Worden A.Z."/>
            <person name="Robbens S."/>
            <person name="Partensky F."/>
            <person name="Degroeve S."/>
            <person name="Echeynie S."/>
            <person name="Cooke R."/>
            <person name="Saeys Y."/>
            <person name="Wuyts J."/>
            <person name="Jabbari K."/>
            <person name="Bowler C."/>
            <person name="Panaud O."/>
            <person name="Piegu B."/>
            <person name="Ball S.G."/>
            <person name="Ral J.-P."/>
            <person name="Bouget F.-Y."/>
            <person name="Piganeau G."/>
            <person name="De Baets B."/>
            <person name="Picard A."/>
            <person name="Delseny M."/>
            <person name="Demaille J."/>
            <person name="Van de Peer Y."/>
            <person name="Moreau H."/>
        </authorList>
    </citation>
    <scope>NUCLEOTIDE SEQUENCE [LARGE SCALE GENOMIC DNA]</scope>
    <source>
        <strain evidence="4">OTTH 0595 / CCAP 157/2 / RCC745</strain>
    </source>
</reference>
<feature type="compositionally biased region" description="Basic residues" evidence="1">
    <location>
        <begin position="728"/>
        <end position="759"/>
    </location>
</feature>
<dbReference type="OrthoDB" id="20507at2759"/>
<feature type="region of interest" description="Disordered" evidence="1">
    <location>
        <begin position="52"/>
        <end position="78"/>
    </location>
</feature>
<gene>
    <name evidence="3" type="ORF">OT_ostta01g04110</name>
</gene>
<proteinExistence type="predicted"/>